<proteinExistence type="predicted"/>
<dbReference type="RefSeq" id="WP_265766201.1">
    <property type="nucleotide sequence ID" value="NZ_JAGGJA010000006.1"/>
</dbReference>
<dbReference type="InterPro" id="IPR036721">
    <property type="entry name" value="RCK_C_sf"/>
</dbReference>
<dbReference type="SUPFAM" id="SSF51735">
    <property type="entry name" value="NAD(P)-binding Rossmann-fold domains"/>
    <property type="match status" value="1"/>
</dbReference>
<sequence>MAKNGNQQFCVIGLGAYGSSLAKSLSKLGAYVMAVDHDIQKVEEIQQYVSEAVQFDATDPEMLAEHGVFNADVVIVGIGEAFEPVVLIAMELLKAEVPRIIARAGSSTQEAILNRIGIKEVIHPEHDEGERMATQLVHISVNNYFELSEDIAIYEVESPAGMHGYSLVDLKLRERYEVNLLTIKRPKKQKLSFEDDEEQEKVKMEVLGVLNGQTKIRPNDRLVIMGTQENINKLIETN</sequence>
<reference evidence="2 3" key="1">
    <citation type="submission" date="2021-03" db="EMBL/GenBank/DDBJ databases">
        <title>Aliifodinibius sp. nov., a new bacterium isolated from saline soil.</title>
        <authorList>
            <person name="Galisteo C."/>
            <person name="De La Haba R."/>
            <person name="Sanchez-Porro C."/>
            <person name="Ventosa A."/>
        </authorList>
    </citation>
    <scope>NUCLEOTIDE SEQUENCE [LARGE SCALE GENOMIC DNA]</scope>
    <source>
        <strain evidence="2 3">1BSP15-2V2</strain>
    </source>
</reference>
<dbReference type="Proteomes" id="UP001207918">
    <property type="component" value="Unassembled WGS sequence"/>
</dbReference>
<evidence type="ECO:0000313" key="2">
    <source>
        <dbReference type="EMBL" id="MCW9707420.1"/>
    </source>
</evidence>
<dbReference type="SUPFAM" id="SSF116726">
    <property type="entry name" value="TrkA C-terminal domain-like"/>
    <property type="match status" value="1"/>
</dbReference>
<dbReference type="Pfam" id="PF02254">
    <property type="entry name" value="TrkA_N"/>
    <property type="match status" value="1"/>
</dbReference>
<gene>
    <name evidence="2" type="ORF">J6I44_11165</name>
</gene>
<dbReference type="InterPro" id="IPR036291">
    <property type="entry name" value="NAD(P)-bd_dom_sf"/>
</dbReference>
<organism evidence="2 3">
    <name type="scientific">Fodinibius salsisoli</name>
    <dbReference type="NCBI Taxonomy" id="2820877"/>
    <lineage>
        <taxon>Bacteria</taxon>
        <taxon>Pseudomonadati</taxon>
        <taxon>Balneolota</taxon>
        <taxon>Balneolia</taxon>
        <taxon>Balneolales</taxon>
        <taxon>Balneolaceae</taxon>
        <taxon>Fodinibius</taxon>
    </lineage>
</organism>
<dbReference type="EMBL" id="JAGGJA010000006">
    <property type="protein sequence ID" value="MCW9707420.1"/>
    <property type="molecule type" value="Genomic_DNA"/>
</dbReference>
<dbReference type="InterPro" id="IPR050721">
    <property type="entry name" value="Trk_Ktr_HKT_K-transport"/>
</dbReference>
<evidence type="ECO:0000259" key="1">
    <source>
        <dbReference type="PROSITE" id="PS51201"/>
    </source>
</evidence>
<dbReference type="InterPro" id="IPR003148">
    <property type="entry name" value="RCK_N"/>
</dbReference>
<dbReference type="Gene3D" id="3.40.50.720">
    <property type="entry name" value="NAD(P)-binding Rossmann-like Domain"/>
    <property type="match status" value="1"/>
</dbReference>
<name>A0ABT3PNJ6_9BACT</name>
<dbReference type="Gene3D" id="3.30.70.1450">
    <property type="entry name" value="Regulator of K+ conductance, C-terminal domain"/>
    <property type="match status" value="1"/>
</dbReference>
<dbReference type="PROSITE" id="PS51201">
    <property type="entry name" value="RCK_N"/>
    <property type="match status" value="1"/>
</dbReference>
<dbReference type="PANTHER" id="PTHR43833:SF7">
    <property type="entry name" value="KTR SYSTEM POTASSIUM UPTAKE PROTEIN C"/>
    <property type="match status" value="1"/>
</dbReference>
<comment type="caution">
    <text evidence="2">The sequence shown here is derived from an EMBL/GenBank/DDBJ whole genome shotgun (WGS) entry which is preliminary data.</text>
</comment>
<dbReference type="PANTHER" id="PTHR43833">
    <property type="entry name" value="POTASSIUM CHANNEL PROTEIN 2-RELATED-RELATED"/>
    <property type="match status" value="1"/>
</dbReference>
<accession>A0ABT3PNJ6</accession>
<feature type="domain" description="RCK N-terminal" evidence="1">
    <location>
        <begin position="6"/>
        <end position="123"/>
    </location>
</feature>
<keyword evidence="3" id="KW-1185">Reference proteome</keyword>
<evidence type="ECO:0000313" key="3">
    <source>
        <dbReference type="Proteomes" id="UP001207918"/>
    </source>
</evidence>
<protein>
    <submittedName>
        <fullName evidence="2">TrkA family potassium uptake protein</fullName>
    </submittedName>
</protein>